<protein>
    <submittedName>
        <fullName evidence="2">Cytochrome c oxidase cbb3-type subunit 4</fullName>
    </submittedName>
</protein>
<comment type="caution">
    <text evidence="2">The sequence shown here is derived from an EMBL/GenBank/DDBJ whole genome shotgun (WGS) entry which is preliminary data.</text>
</comment>
<feature type="transmembrane region" description="Helical" evidence="1">
    <location>
        <begin position="12"/>
        <end position="31"/>
    </location>
</feature>
<name>A0A3N1KLX0_9PROT</name>
<dbReference type="Pfam" id="PF05545">
    <property type="entry name" value="FixQ"/>
    <property type="match status" value="1"/>
</dbReference>
<dbReference type="AlphaFoldDB" id="A0A3N1KLX0"/>
<keyword evidence="1" id="KW-0812">Transmembrane</keyword>
<dbReference type="CDD" id="cd01324">
    <property type="entry name" value="cbb3_Oxidase_CcoQ"/>
    <property type="match status" value="1"/>
</dbReference>
<dbReference type="OrthoDB" id="7173870at2"/>
<gene>
    <name evidence="2" type="ORF">EDC65_5201</name>
</gene>
<evidence type="ECO:0000313" key="3">
    <source>
        <dbReference type="Proteomes" id="UP000278222"/>
    </source>
</evidence>
<keyword evidence="1" id="KW-0472">Membrane</keyword>
<dbReference type="EMBL" id="RJKX01000018">
    <property type="protein sequence ID" value="ROP81344.1"/>
    <property type="molecule type" value="Genomic_DNA"/>
</dbReference>
<organism evidence="2 3">
    <name type="scientific">Stella humosa</name>
    <dbReference type="NCBI Taxonomy" id="94"/>
    <lineage>
        <taxon>Bacteria</taxon>
        <taxon>Pseudomonadati</taxon>
        <taxon>Pseudomonadota</taxon>
        <taxon>Alphaproteobacteria</taxon>
        <taxon>Rhodospirillales</taxon>
        <taxon>Stellaceae</taxon>
        <taxon>Stella</taxon>
    </lineage>
</organism>
<reference evidence="2 3" key="1">
    <citation type="submission" date="2018-11" db="EMBL/GenBank/DDBJ databases">
        <title>Genomic Encyclopedia of Type Strains, Phase IV (KMG-IV): sequencing the most valuable type-strain genomes for metagenomic binning, comparative biology and taxonomic classification.</title>
        <authorList>
            <person name="Goeker M."/>
        </authorList>
    </citation>
    <scope>NUCLEOTIDE SEQUENCE [LARGE SCALE GENOMIC DNA]</scope>
    <source>
        <strain evidence="2 3">DSM 5900</strain>
    </source>
</reference>
<keyword evidence="1" id="KW-1133">Transmembrane helix</keyword>
<dbReference type="RefSeq" id="WP_123695140.1">
    <property type="nucleotide sequence ID" value="NZ_AP019700.1"/>
</dbReference>
<accession>A0A3N1KLX0</accession>
<sequence>MEIMEIYAALRSLWLVWFMALFLGILVWALWPANRARLEDHGRIPFRDDR</sequence>
<evidence type="ECO:0000313" key="2">
    <source>
        <dbReference type="EMBL" id="ROP81344.1"/>
    </source>
</evidence>
<dbReference type="InterPro" id="IPR008621">
    <property type="entry name" value="Cbb3-typ_cyt_oxidase_comp"/>
</dbReference>
<keyword evidence="3" id="KW-1185">Reference proteome</keyword>
<evidence type="ECO:0000256" key="1">
    <source>
        <dbReference type="SAM" id="Phobius"/>
    </source>
</evidence>
<proteinExistence type="predicted"/>
<dbReference type="Proteomes" id="UP000278222">
    <property type="component" value="Unassembled WGS sequence"/>
</dbReference>